<organism evidence="16 17">
    <name type="scientific">Flavilitoribacter nigricans (strain ATCC 23147 / DSM 23189 / NBRC 102662 / NCIMB 1420 / SS-2)</name>
    <name type="common">Lewinella nigricans</name>
    <dbReference type="NCBI Taxonomy" id="1122177"/>
    <lineage>
        <taxon>Bacteria</taxon>
        <taxon>Pseudomonadati</taxon>
        <taxon>Bacteroidota</taxon>
        <taxon>Saprospiria</taxon>
        <taxon>Saprospirales</taxon>
        <taxon>Lewinellaceae</taxon>
        <taxon>Flavilitoribacter</taxon>
    </lineage>
</organism>
<dbReference type="Gene3D" id="1.10.287.130">
    <property type="match status" value="1"/>
</dbReference>
<evidence type="ECO:0000256" key="11">
    <source>
        <dbReference type="PROSITE-ProRule" id="PRU00169"/>
    </source>
</evidence>
<dbReference type="Pfam" id="PF12833">
    <property type="entry name" value="HTH_18"/>
    <property type="match status" value="1"/>
</dbReference>
<accession>A0A2D0NBF7</accession>
<dbReference type="CDD" id="cd00082">
    <property type="entry name" value="HisKA"/>
    <property type="match status" value="1"/>
</dbReference>
<dbReference type="FunFam" id="3.30.565.10:FF:000037">
    <property type="entry name" value="Hybrid sensor histidine kinase/response regulator"/>
    <property type="match status" value="1"/>
</dbReference>
<keyword evidence="10" id="KW-0804">Transcription</keyword>
<dbReference type="GO" id="GO:0005524">
    <property type="term" value="F:ATP binding"/>
    <property type="evidence" value="ECO:0007669"/>
    <property type="project" value="UniProtKB-KW"/>
</dbReference>
<dbReference type="PANTHER" id="PTHR43547">
    <property type="entry name" value="TWO-COMPONENT HISTIDINE KINASE"/>
    <property type="match status" value="1"/>
</dbReference>
<evidence type="ECO:0000256" key="3">
    <source>
        <dbReference type="ARBA" id="ARBA00022553"/>
    </source>
</evidence>
<evidence type="ECO:0000256" key="7">
    <source>
        <dbReference type="ARBA" id="ARBA00022840"/>
    </source>
</evidence>
<dbReference type="Gene3D" id="2.60.40.10">
    <property type="entry name" value="Immunoglobulins"/>
    <property type="match status" value="1"/>
</dbReference>
<evidence type="ECO:0000256" key="4">
    <source>
        <dbReference type="ARBA" id="ARBA00022679"/>
    </source>
</evidence>
<dbReference type="Gene3D" id="1.10.10.60">
    <property type="entry name" value="Homeodomain-like"/>
    <property type="match status" value="1"/>
</dbReference>
<keyword evidence="12" id="KW-0472">Membrane</keyword>
<keyword evidence="7" id="KW-0067">ATP-binding</keyword>
<dbReference type="PANTHER" id="PTHR43547:SF2">
    <property type="entry name" value="HYBRID SIGNAL TRANSDUCTION HISTIDINE KINASE C"/>
    <property type="match status" value="1"/>
</dbReference>
<keyword evidence="8" id="KW-0902">Two-component regulatory system</keyword>
<dbReference type="SMART" id="SM00387">
    <property type="entry name" value="HATPase_c"/>
    <property type="match status" value="1"/>
</dbReference>
<keyword evidence="6" id="KW-0418">Kinase</keyword>
<evidence type="ECO:0000256" key="6">
    <source>
        <dbReference type="ARBA" id="ARBA00022777"/>
    </source>
</evidence>
<feature type="modified residue" description="4-aspartylphosphate" evidence="11">
    <location>
        <position position="1149"/>
    </location>
</feature>
<dbReference type="InterPro" id="IPR003661">
    <property type="entry name" value="HisK_dim/P_dom"/>
</dbReference>
<evidence type="ECO:0000256" key="1">
    <source>
        <dbReference type="ARBA" id="ARBA00000085"/>
    </source>
</evidence>
<evidence type="ECO:0000256" key="10">
    <source>
        <dbReference type="ARBA" id="ARBA00023163"/>
    </source>
</evidence>
<dbReference type="OrthoDB" id="8676692at2"/>
<dbReference type="SMART" id="SM00448">
    <property type="entry name" value="REC"/>
    <property type="match status" value="1"/>
</dbReference>
<dbReference type="SMART" id="SM00342">
    <property type="entry name" value="HTH_ARAC"/>
    <property type="match status" value="1"/>
</dbReference>
<dbReference type="EC" id="2.7.13.3" evidence="2"/>
<feature type="domain" description="Response regulatory" evidence="15">
    <location>
        <begin position="1101"/>
        <end position="1216"/>
    </location>
</feature>
<feature type="domain" description="Histidine kinase" evidence="14">
    <location>
        <begin position="846"/>
        <end position="1061"/>
    </location>
</feature>
<dbReference type="PROSITE" id="PS01124">
    <property type="entry name" value="HTH_ARAC_FAMILY_2"/>
    <property type="match status" value="1"/>
</dbReference>
<dbReference type="GO" id="GO:0000155">
    <property type="term" value="F:phosphorelay sensor kinase activity"/>
    <property type="evidence" value="ECO:0007669"/>
    <property type="project" value="InterPro"/>
</dbReference>
<keyword evidence="12" id="KW-0812">Transmembrane</keyword>
<evidence type="ECO:0000256" key="2">
    <source>
        <dbReference type="ARBA" id="ARBA00012438"/>
    </source>
</evidence>
<comment type="catalytic activity">
    <reaction evidence="1">
        <text>ATP + protein L-histidine = ADP + protein N-phospho-L-histidine.</text>
        <dbReference type="EC" id="2.7.13.3"/>
    </reaction>
</comment>
<keyword evidence="3 11" id="KW-0597">Phosphoprotein</keyword>
<dbReference type="Gene3D" id="3.40.50.2300">
    <property type="match status" value="1"/>
</dbReference>
<dbReference type="InterPro" id="IPR004358">
    <property type="entry name" value="Sig_transdc_His_kin-like_C"/>
</dbReference>
<dbReference type="Pfam" id="PF02518">
    <property type="entry name" value="HATPase_c"/>
    <property type="match status" value="1"/>
</dbReference>
<dbReference type="Gene3D" id="2.130.10.10">
    <property type="entry name" value="YVTN repeat-like/Quinoprotein amine dehydrogenase"/>
    <property type="match status" value="2"/>
</dbReference>
<protein>
    <recommendedName>
        <fullName evidence="2">histidine kinase</fullName>
        <ecNumber evidence="2">2.7.13.3</ecNumber>
    </recommendedName>
</protein>
<evidence type="ECO:0000313" key="16">
    <source>
        <dbReference type="EMBL" id="PHN05700.1"/>
    </source>
</evidence>
<dbReference type="InterPro" id="IPR009057">
    <property type="entry name" value="Homeodomain-like_sf"/>
</dbReference>
<dbReference type="GO" id="GO:0043565">
    <property type="term" value="F:sequence-specific DNA binding"/>
    <property type="evidence" value="ECO:0007669"/>
    <property type="project" value="InterPro"/>
</dbReference>
<dbReference type="InterPro" id="IPR001789">
    <property type="entry name" value="Sig_transdc_resp-reg_receiver"/>
</dbReference>
<dbReference type="Gene3D" id="3.30.565.10">
    <property type="entry name" value="Histidine kinase-like ATPase, C-terminal domain"/>
    <property type="match status" value="1"/>
</dbReference>
<evidence type="ECO:0000259" key="14">
    <source>
        <dbReference type="PROSITE" id="PS50109"/>
    </source>
</evidence>
<proteinExistence type="predicted"/>
<feature type="transmembrane region" description="Helical" evidence="12">
    <location>
        <begin position="795"/>
        <end position="813"/>
    </location>
</feature>
<dbReference type="SUPFAM" id="SSF47384">
    <property type="entry name" value="Homodimeric domain of signal transducing histidine kinase"/>
    <property type="match status" value="1"/>
</dbReference>
<feature type="domain" description="HTH araC/xylS-type" evidence="13">
    <location>
        <begin position="1254"/>
        <end position="1353"/>
    </location>
</feature>
<dbReference type="EMBL" id="PDUD01000020">
    <property type="protein sequence ID" value="PHN05700.1"/>
    <property type="molecule type" value="Genomic_DNA"/>
</dbReference>
<comment type="caution">
    <text evidence="16">The sequence shown here is derived from an EMBL/GenBank/DDBJ whole genome shotgun (WGS) entry which is preliminary data.</text>
</comment>
<dbReference type="InterPro" id="IPR018060">
    <property type="entry name" value="HTH_AraC"/>
</dbReference>
<gene>
    <name evidence="16" type="ORF">CRP01_14580</name>
</gene>
<dbReference type="InterPro" id="IPR036890">
    <property type="entry name" value="HATPase_C_sf"/>
</dbReference>
<evidence type="ECO:0000313" key="17">
    <source>
        <dbReference type="Proteomes" id="UP000223913"/>
    </source>
</evidence>
<evidence type="ECO:0000256" key="5">
    <source>
        <dbReference type="ARBA" id="ARBA00022741"/>
    </source>
</evidence>
<evidence type="ECO:0000256" key="8">
    <source>
        <dbReference type="ARBA" id="ARBA00023012"/>
    </source>
</evidence>
<dbReference type="Pfam" id="PF00512">
    <property type="entry name" value="HisKA"/>
    <property type="match status" value="1"/>
</dbReference>
<dbReference type="SUPFAM" id="SSF46689">
    <property type="entry name" value="Homeodomain-like"/>
    <property type="match status" value="1"/>
</dbReference>
<dbReference type="SMART" id="SM00388">
    <property type="entry name" value="HisKA"/>
    <property type="match status" value="1"/>
</dbReference>
<dbReference type="GO" id="GO:0003700">
    <property type="term" value="F:DNA-binding transcription factor activity"/>
    <property type="evidence" value="ECO:0007669"/>
    <property type="project" value="InterPro"/>
</dbReference>
<dbReference type="InterPro" id="IPR013783">
    <property type="entry name" value="Ig-like_fold"/>
</dbReference>
<evidence type="ECO:0000256" key="9">
    <source>
        <dbReference type="ARBA" id="ARBA00023015"/>
    </source>
</evidence>
<dbReference type="InterPro" id="IPR011006">
    <property type="entry name" value="CheY-like_superfamily"/>
</dbReference>
<dbReference type="PRINTS" id="PR00344">
    <property type="entry name" value="BCTRLSENSOR"/>
</dbReference>
<keyword evidence="4" id="KW-0808">Transferase</keyword>
<evidence type="ECO:0000259" key="13">
    <source>
        <dbReference type="PROSITE" id="PS01124"/>
    </source>
</evidence>
<dbReference type="CDD" id="cd17574">
    <property type="entry name" value="REC_OmpR"/>
    <property type="match status" value="1"/>
</dbReference>
<evidence type="ECO:0000259" key="15">
    <source>
        <dbReference type="PROSITE" id="PS50110"/>
    </source>
</evidence>
<dbReference type="SUPFAM" id="SSF63829">
    <property type="entry name" value="Calcium-dependent phosphotriesterase"/>
    <property type="match status" value="2"/>
</dbReference>
<dbReference type="Proteomes" id="UP000223913">
    <property type="component" value="Unassembled WGS sequence"/>
</dbReference>
<dbReference type="SUPFAM" id="SSF52172">
    <property type="entry name" value="CheY-like"/>
    <property type="match status" value="1"/>
</dbReference>
<dbReference type="PROSITE" id="PS50110">
    <property type="entry name" value="RESPONSE_REGULATORY"/>
    <property type="match status" value="1"/>
</dbReference>
<evidence type="ECO:0000256" key="12">
    <source>
        <dbReference type="SAM" id="Phobius"/>
    </source>
</evidence>
<keyword evidence="9" id="KW-0805">Transcription regulation</keyword>
<keyword evidence="12" id="KW-1133">Transmembrane helix</keyword>
<dbReference type="InterPro" id="IPR036097">
    <property type="entry name" value="HisK_dim/P_sf"/>
</dbReference>
<dbReference type="InterPro" id="IPR003594">
    <property type="entry name" value="HATPase_dom"/>
</dbReference>
<dbReference type="Pfam" id="PF00072">
    <property type="entry name" value="Response_reg"/>
    <property type="match status" value="1"/>
</dbReference>
<name>A0A2D0NBF7_FLAN2</name>
<keyword evidence="5" id="KW-0547">Nucleotide-binding</keyword>
<dbReference type="InterPro" id="IPR005467">
    <property type="entry name" value="His_kinase_dom"/>
</dbReference>
<dbReference type="SUPFAM" id="SSF55874">
    <property type="entry name" value="ATPase domain of HSP90 chaperone/DNA topoisomerase II/histidine kinase"/>
    <property type="match status" value="1"/>
</dbReference>
<dbReference type="InterPro" id="IPR015943">
    <property type="entry name" value="WD40/YVTN_repeat-like_dom_sf"/>
</dbReference>
<keyword evidence="17" id="KW-1185">Reference proteome</keyword>
<dbReference type="PROSITE" id="PS50109">
    <property type="entry name" value="HIS_KIN"/>
    <property type="match status" value="1"/>
</dbReference>
<sequence length="1357" mass="155078">MDFKRVPATRFRGYTMLWLLLLAWGCLDAQSDLFNFHRLTPRQGLTSGNWNYYVYKDSRGFVWVSSINGLNRFDGTSVRQYLPNEADSCSLSHNNIQGRIFEDLDGNIWFCTVDAIHQYIRKDDCFKKHHIYSPSGEKIEIGYLLLYLDPYQMELWLTAKNDLYFWKMGIGDQPVKVPDIPLSINTEIIQQDQTTSRYTFLSPAGDSGLAMLNFQNGKLIDQPQNEKVYFPQEKINAIYAENEREIWLGTNRGIAYFNLETLERRDYPLSSPGEEKEVVDIAQPAPHKLMVATRKHGIYFFYKGLEKPSYSQAIKSANEDGVLDFHPEITKLYADNSDNVWISTDHNGIYFTNLVARKFDFWLQNDRQSPSGKSIVKSMTEDIFGRIWALTNEGIVVMDNGGQEIHFFSSTDHPGLKAEPHQIRADAQNNIWVTNRNGLFRIINRPTPASLRGAGLQDYLHIENPYAIEFLPDGELLVTTLHAGIYQVDPQTPADSVKLSAKIGESIFSFRDNQGRIYINNMDQDLSIFTYENEKLDSLTARPFKHLITGMVEDHKRDCLWISSHDGLYYIQPSDPTFELRRADFEVKNLSGILQDKDGELWISSKDGLYNFNPESGKSVKFTLYHGLQGLEFIDWSALAAQKGRLFFGGTNGINVFSPTQVWVNDQPPSPLITEILVNGQELSPDQKRGNANAQNVTEMDQLTLGPGVDRLSFRFASPDYVDPESNEFWIKLVGLDQDSVRVMANSSIRFTNLSADDYQLIVYPTNSDGRIDLLKKKVLDIRIKEHWYNTTGAYILYILTLVGVFLAVRYVLNKVRSDNKMRKEAQKENKRLLELDDFKTRFYTNVSHEFRTPLTTILGMADEIKSDPEKWYSDGIRMIKRNGQKLLYLVNQILDISKLESGEMPLNMVQSDIVLFFRYILEPFQVLAAKKKITLHFLCDENSINMDYDPDKIMKILDNLLKNAIKFTPENGQIYFQVNRSGDQLELSVRDTGIGISKDHTDKVFKRFFIVDHADAGQEKGTGIGLAIVHELVTMLGGTVSVKSILHRGTTFRVLLPISNEAPWQTKKNEELGLSPNENWEPAPGIITKDQLLDREDAPIALVVEDDHDIASYIIACIDDRYQIRFASDGETAFNIAYNQIPDIIISDVMMQKMDGFELCERLKNNELTSHIPVILLTAKADMASKLSGLHKGADEYLTKPFEKSELLIRINNLIRLRKLMQEKYANGRITEEEAGKHEAAMAPPPEEDEFIKTLRDVELEHLSDANFGIEQLCHKIGVSRSQLYRKIDQLTGQPLGEFRRQIKFNEANHLLLNTEETIAEIAHKVGFSRTSSFSYAYKQHFGYSPSEARKNAITN</sequence>
<reference evidence="16 17" key="1">
    <citation type="submission" date="2017-10" db="EMBL/GenBank/DDBJ databases">
        <title>The draft genome sequence of Lewinella nigricans NBRC 102662.</title>
        <authorList>
            <person name="Wang K."/>
        </authorList>
    </citation>
    <scope>NUCLEOTIDE SEQUENCE [LARGE SCALE GENOMIC DNA]</scope>
    <source>
        <strain evidence="16 17">NBRC 102662</strain>
    </source>
</reference>